<organism evidence="1 2">
    <name type="scientific">Mycena rosella</name>
    <name type="common">Pink bonnet</name>
    <name type="synonym">Agaricus rosellus</name>
    <dbReference type="NCBI Taxonomy" id="1033263"/>
    <lineage>
        <taxon>Eukaryota</taxon>
        <taxon>Fungi</taxon>
        <taxon>Dikarya</taxon>
        <taxon>Basidiomycota</taxon>
        <taxon>Agaricomycotina</taxon>
        <taxon>Agaricomycetes</taxon>
        <taxon>Agaricomycetidae</taxon>
        <taxon>Agaricales</taxon>
        <taxon>Marasmiineae</taxon>
        <taxon>Mycenaceae</taxon>
        <taxon>Mycena</taxon>
    </lineage>
</organism>
<protein>
    <submittedName>
        <fullName evidence="1">Uncharacterized protein</fullName>
    </submittedName>
</protein>
<evidence type="ECO:0000313" key="1">
    <source>
        <dbReference type="EMBL" id="KAJ7699539.1"/>
    </source>
</evidence>
<dbReference type="AlphaFoldDB" id="A0AAD7GNN3"/>
<evidence type="ECO:0000313" key="2">
    <source>
        <dbReference type="Proteomes" id="UP001221757"/>
    </source>
</evidence>
<comment type="caution">
    <text evidence="1">The sequence shown here is derived from an EMBL/GenBank/DDBJ whole genome shotgun (WGS) entry which is preliminary data.</text>
</comment>
<sequence>MLSPVLTQTFRKKKERKKVRMLHYRVPTLKKGEERSRPNVTVNDNGKKFKCAMIAGNVGKRVCSGDAALLEGRRKDTLYPVAGWWMPSMKRAEGLGKSTICRSEVWAWDCVKTGDNGGIGGTKYLGAMKLKDINRHGLLET</sequence>
<keyword evidence="2" id="KW-1185">Reference proteome</keyword>
<reference evidence="1" key="1">
    <citation type="submission" date="2023-03" db="EMBL/GenBank/DDBJ databases">
        <title>Massive genome expansion in bonnet fungi (Mycena s.s.) driven by repeated elements and novel gene families across ecological guilds.</title>
        <authorList>
            <consortium name="Lawrence Berkeley National Laboratory"/>
            <person name="Harder C.B."/>
            <person name="Miyauchi S."/>
            <person name="Viragh M."/>
            <person name="Kuo A."/>
            <person name="Thoen E."/>
            <person name="Andreopoulos B."/>
            <person name="Lu D."/>
            <person name="Skrede I."/>
            <person name="Drula E."/>
            <person name="Henrissat B."/>
            <person name="Morin E."/>
            <person name="Kohler A."/>
            <person name="Barry K."/>
            <person name="LaButti K."/>
            <person name="Morin E."/>
            <person name="Salamov A."/>
            <person name="Lipzen A."/>
            <person name="Mereny Z."/>
            <person name="Hegedus B."/>
            <person name="Baldrian P."/>
            <person name="Stursova M."/>
            <person name="Weitz H."/>
            <person name="Taylor A."/>
            <person name="Grigoriev I.V."/>
            <person name="Nagy L.G."/>
            <person name="Martin F."/>
            <person name="Kauserud H."/>
        </authorList>
    </citation>
    <scope>NUCLEOTIDE SEQUENCE</scope>
    <source>
        <strain evidence="1">CBHHK067</strain>
    </source>
</reference>
<dbReference type="Proteomes" id="UP001221757">
    <property type="component" value="Unassembled WGS sequence"/>
</dbReference>
<gene>
    <name evidence="1" type="ORF">B0H17DRAFT_1129154</name>
</gene>
<dbReference type="EMBL" id="JARKIE010000022">
    <property type="protein sequence ID" value="KAJ7699539.1"/>
    <property type="molecule type" value="Genomic_DNA"/>
</dbReference>
<proteinExistence type="predicted"/>
<name>A0AAD7GNN3_MYCRO</name>
<accession>A0AAD7GNN3</accession>